<evidence type="ECO:0000256" key="1">
    <source>
        <dbReference type="SAM" id="MobiDB-lite"/>
    </source>
</evidence>
<comment type="caution">
    <text evidence="2">The sequence shown here is derived from an EMBL/GenBank/DDBJ whole genome shotgun (WGS) entry which is preliminary data.</text>
</comment>
<reference evidence="2" key="1">
    <citation type="submission" date="2021-02" db="EMBL/GenBank/DDBJ databases">
        <authorList>
            <person name="Nowell W R."/>
        </authorList>
    </citation>
    <scope>NUCLEOTIDE SEQUENCE</scope>
</reference>
<feature type="compositionally biased region" description="Low complexity" evidence="1">
    <location>
        <begin position="10"/>
        <end position="23"/>
    </location>
</feature>
<name>A0A822EPW7_9BILA</name>
<dbReference type="EMBL" id="CAJOBR010074251">
    <property type="protein sequence ID" value="CAF5108214.1"/>
    <property type="molecule type" value="Genomic_DNA"/>
</dbReference>
<feature type="non-terminal residue" evidence="2">
    <location>
        <position position="80"/>
    </location>
</feature>
<gene>
    <name evidence="2" type="ORF">QYT958_LOCUS45242</name>
</gene>
<sequence length="80" mass="8972">QQDDIAYIAPTSHSSSPPLQSSSGKRRNRWDKEGELNERHIATEQDHFEDELRMIAQTSTASNESTTKSNAIPQQSTESI</sequence>
<evidence type="ECO:0000313" key="2">
    <source>
        <dbReference type="EMBL" id="CAF5108214.1"/>
    </source>
</evidence>
<feature type="non-terminal residue" evidence="2">
    <location>
        <position position="1"/>
    </location>
</feature>
<proteinExistence type="predicted"/>
<accession>A0A822EPW7</accession>
<dbReference type="AlphaFoldDB" id="A0A822EPW7"/>
<feature type="compositionally biased region" description="Basic and acidic residues" evidence="1">
    <location>
        <begin position="30"/>
        <end position="53"/>
    </location>
</feature>
<organism evidence="2 3">
    <name type="scientific">Rotaria socialis</name>
    <dbReference type="NCBI Taxonomy" id="392032"/>
    <lineage>
        <taxon>Eukaryota</taxon>
        <taxon>Metazoa</taxon>
        <taxon>Spiralia</taxon>
        <taxon>Gnathifera</taxon>
        <taxon>Rotifera</taxon>
        <taxon>Eurotatoria</taxon>
        <taxon>Bdelloidea</taxon>
        <taxon>Philodinida</taxon>
        <taxon>Philodinidae</taxon>
        <taxon>Rotaria</taxon>
    </lineage>
</organism>
<feature type="compositionally biased region" description="Polar residues" evidence="1">
    <location>
        <begin position="56"/>
        <end position="80"/>
    </location>
</feature>
<feature type="region of interest" description="Disordered" evidence="1">
    <location>
        <begin position="1"/>
        <end position="80"/>
    </location>
</feature>
<protein>
    <submittedName>
        <fullName evidence="2">Uncharacterized protein</fullName>
    </submittedName>
</protein>
<evidence type="ECO:0000313" key="3">
    <source>
        <dbReference type="Proteomes" id="UP000663848"/>
    </source>
</evidence>
<dbReference type="Proteomes" id="UP000663848">
    <property type="component" value="Unassembled WGS sequence"/>
</dbReference>